<comment type="caution">
    <text evidence="1">The sequence shown here is derived from an EMBL/GenBank/DDBJ whole genome shotgun (WGS) entry which is preliminary data.</text>
</comment>
<dbReference type="EMBL" id="JBHUEO010000113">
    <property type="protein sequence ID" value="MFD1708565.1"/>
    <property type="molecule type" value="Genomic_DNA"/>
</dbReference>
<reference evidence="2" key="1">
    <citation type="journal article" date="2019" name="Int. J. Syst. Evol. Microbiol.">
        <title>The Global Catalogue of Microorganisms (GCM) 10K type strain sequencing project: providing services to taxonomists for standard genome sequencing and annotation.</title>
        <authorList>
            <consortium name="The Broad Institute Genomics Platform"/>
            <consortium name="The Broad Institute Genome Sequencing Center for Infectious Disease"/>
            <person name="Wu L."/>
            <person name="Ma J."/>
        </authorList>
    </citation>
    <scope>NUCLEOTIDE SEQUENCE [LARGE SCALE GENOMIC DNA]</scope>
    <source>
        <strain evidence="2">CGMCC 1.12295</strain>
    </source>
</reference>
<organism evidence="1 2">
    <name type="scientific">Siminovitchia sediminis</name>
    <dbReference type="NCBI Taxonomy" id="1274353"/>
    <lineage>
        <taxon>Bacteria</taxon>
        <taxon>Bacillati</taxon>
        <taxon>Bacillota</taxon>
        <taxon>Bacilli</taxon>
        <taxon>Bacillales</taxon>
        <taxon>Bacillaceae</taxon>
        <taxon>Siminovitchia</taxon>
    </lineage>
</organism>
<proteinExistence type="predicted"/>
<evidence type="ECO:0000313" key="1">
    <source>
        <dbReference type="EMBL" id="MFD1708565.1"/>
    </source>
</evidence>
<evidence type="ECO:0000313" key="2">
    <source>
        <dbReference type="Proteomes" id="UP001597301"/>
    </source>
</evidence>
<dbReference type="Proteomes" id="UP001597301">
    <property type="component" value="Unassembled WGS sequence"/>
</dbReference>
<accession>A0ABW4KQP3</accession>
<name>A0ABW4KQP3_9BACI</name>
<sequence>MLKFSWVEDIPNRIIPSIEKGIVPVIKPKDPIRRKRWKSVLTWYGFNEVNKQIRSENRNTNTTYYYFTLKDINEALKTKLTDLVVVIGELFLSPAIYYSKITERPLLLINSFENFLTLIQYNNLSTLLLIAPPKILSVRNLIEINNYISLKESKTSLGIITSIDKAGLSFVLAKMLAKERKCNYNGGIDAIHKFLISSEFVKREFDVNNIRSFIYKKAWRNLIFHAHGEGAHVSLEHLYLCGLTSREEQNPEGINVHGCKEGKCKKVQNINIDTMPIYDLKAENTILLSCHGFVVASDLYPTNLSYILSMAEGYPRACVSTLKALSYNQEAIPFLLKLLEADTTLVQIVKIKNDIRLLQESFCPYVFFGDPFLEKTTNENIDNQIGLGEFNSKKPIIQIDLKQLTNRIVGVKVKDKENGTFWGKRGRDTLILVGLPNGANGQIIDYTESFQKEKKQVNNLLAKLYWLKTIQYAIDSYLNDEIKNNNTLTKIWIKLQNIHDKLTRVAYETNVLLETFRQECYWQNEYFTKFKKEINDLLEQMCQAFALLVHHSLYQSLFQSLHHYHYKLNILQEGKCIRCHSIMIQTWYQPFGLGEKRIALECPVCGPVKEYSPDSPHFNLCFKKIAKPGEQFHITIKPTNVKKKEDGILVFNLIDKTKGKTVVSMVKQGTMNSEDFIFSFKFPKDIGYDLHTFRLIWIGKGMELVYFRGRVAVEYDQ</sequence>
<protein>
    <submittedName>
        <fullName evidence="1">Uncharacterized protein</fullName>
    </submittedName>
</protein>
<dbReference type="RefSeq" id="WP_380775941.1">
    <property type="nucleotide sequence ID" value="NZ_JBHUEO010000113.1"/>
</dbReference>
<keyword evidence="2" id="KW-1185">Reference proteome</keyword>
<gene>
    <name evidence="1" type="ORF">ACFSCZ_17980</name>
</gene>